<protein>
    <submittedName>
        <fullName evidence="2">Uncharacterized protein</fullName>
    </submittedName>
</protein>
<dbReference type="InterPro" id="IPR036388">
    <property type="entry name" value="WH-like_DNA-bd_sf"/>
</dbReference>
<organism evidence="2 3">
    <name type="scientific">Algoriphagus chordae</name>
    <dbReference type="NCBI Taxonomy" id="237019"/>
    <lineage>
        <taxon>Bacteria</taxon>
        <taxon>Pseudomonadati</taxon>
        <taxon>Bacteroidota</taxon>
        <taxon>Cytophagia</taxon>
        <taxon>Cytophagales</taxon>
        <taxon>Cyclobacteriaceae</taxon>
        <taxon>Algoriphagus</taxon>
    </lineage>
</organism>
<dbReference type="EMBL" id="QKZT01000004">
    <property type="protein sequence ID" value="PZX54869.1"/>
    <property type="molecule type" value="Genomic_DNA"/>
</dbReference>
<dbReference type="Gene3D" id="1.10.10.10">
    <property type="entry name" value="Winged helix-like DNA-binding domain superfamily/Winged helix DNA-binding domain"/>
    <property type="match status" value="1"/>
</dbReference>
<dbReference type="Proteomes" id="UP000248882">
    <property type="component" value="Unassembled WGS sequence"/>
</dbReference>
<evidence type="ECO:0000313" key="3">
    <source>
        <dbReference type="Proteomes" id="UP000248882"/>
    </source>
</evidence>
<comment type="caution">
    <text evidence="2">The sequence shown here is derived from an EMBL/GenBank/DDBJ whole genome shotgun (WGS) entry which is preliminary data.</text>
</comment>
<evidence type="ECO:0000313" key="2">
    <source>
        <dbReference type="EMBL" id="PZX54869.1"/>
    </source>
</evidence>
<feature type="compositionally biased region" description="Polar residues" evidence="1">
    <location>
        <begin position="70"/>
        <end position="81"/>
    </location>
</feature>
<feature type="region of interest" description="Disordered" evidence="1">
    <location>
        <begin position="59"/>
        <end position="81"/>
    </location>
</feature>
<gene>
    <name evidence="2" type="ORF">LV85_01207</name>
</gene>
<keyword evidence="3" id="KW-1185">Reference proteome</keyword>
<proteinExistence type="predicted"/>
<evidence type="ECO:0000256" key="1">
    <source>
        <dbReference type="SAM" id="MobiDB-lite"/>
    </source>
</evidence>
<name>A0A2W7RK28_9BACT</name>
<accession>A0A2W7RK28</accession>
<dbReference type="AlphaFoldDB" id="A0A2W7RK28"/>
<reference evidence="2 3" key="1">
    <citation type="submission" date="2018-06" db="EMBL/GenBank/DDBJ databases">
        <title>Genomic Encyclopedia of Archaeal and Bacterial Type Strains, Phase II (KMG-II): from individual species to whole genera.</title>
        <authorList>
            <person name="Goeker M."/>
        </authorList>
    </citation>
    <scope>NUCLEOTIDE SEQUENCE [LARGE SCALE GENOMIC DNA]</scope>
    <source>
        <strain evidence="2 3">DSM 19830</strain>
    </source>
</reference>
<dbReference type="RefSeq" id="WP_111317283.1">
    <property type="nucleotide sequence ID" value="NZ_QKZT01000004.1"/>
</dbReference>
<sequence length="81" mass="9417">MEVLRTAILDMLRRKKGAYFFSTDVVQQMFPEDWEQFVEEVNTTALELQEEGLVKVSEEWPSDTGDLHRNNSLKISSPNKL</sequence>